<comment type="similarity">
    <text evidence="1 2">Belongs to the RNase T2 family.</text>
</comment>
<dbReference type="InterPro" id="IPR036430">
    <property type="entry name" value="RNase_T2-like_sf"/>
</dbReference>
<gene>
    <name evidence="5" type="ORF">GJ654_15145</name>
</gene>
<dbReference type="InterPro" id="IPR001568">
    <property type="entry name" value="RNase_T2-like"/>
</dbReference>
<accession>A0A6N8DU09</accession>
<feature type="region of interest" description="Disordered" evidence="3">
    <location>
        <begin position="30"/>
        <end position="68"/>
    </location>
</feature>
<evidence type="ECO:0000256" key="2">
    <source>
        <dbReference type="RuleBase" id="RU004328"/>
    </source>
</evidence>
<feature type="signal peptide" evidence="4">
    <location>
        <begin position="1"/>
        <end position="18"/>
    </location>
</feature>
<dbReference type="Proteomes" id="UP000439113">
    <property type="component" value="Unassembled WGS sequence"/>
</dbReference>
<comment type="caution">
    <text evidence="5">The sequence shown here is derived from an EMBL/GenBank/DDBJ whole genome shotgun (WGS) entry which is preliminary data.</text>
</comment>
<dbReference type="RefSeq" id="WP_155447009.1">
    <property type="nucleotide sequence ID" value="NZ_JAOQNR010000007.1"/>
</dbReference>
<feature type="compositionally biased region" description="Basic and acidic residues" evidence="3">
    <location>
        <begin position="40"/>
        <end position="58"/>
    </location>
</feature>
<sequence>MKVWAVAAALLAATPVGAANDCILDNCADQRPARQGSAPSEDRAAPRDNDRAAPRDNDGAAEPFRRRGTTPSGDFDYYLLSLSWSPSFCATGGAERSRRQCAPGANPGFVVHGLWQQYARGYPPNCDGGDLPYSVLTTLNDLYPDPGLARHEWRAHGACSGKSPQNYFADVRAARDAVAIPPELKALREDLFVSPLDIQRAFIAANPRLRPGMMTVTCQRGALQEARICLSRDLRDFVACPDVVRRGCRSQDIVVPAGR</sequence>
<evidence type="ECO:0000256" key="1">
    <source>
        <dbReference type="ARBA" id="ARBA00007469"/>
    </source>
</evidence>
<evidence type="ECO:0000313" key="6">
    <source>
        <dbReference type="Proteomes" id="UP000439113"/>
    </source>
</evidence>
<dbReference type="PANTHER" id="PTHR11240:SF22">
    <property type="entry name" value="RIBONUCLEASE T2"/>
    <property type="match status" value="1"/>
</dbReference>
<organism evidence="5 6">
    <name type="scientific">Rhodoblastus acidophilus</name>
    <name type="common">Rhodopseudomonas acidophila</name>
    <dbReference type="NCBI Taxonomy" id="1074"/>
    <lineage>
        <taxon>Bacteria</taxon>
        <taxon>Pseudomonadati</taxon>
        <taxon>Pseudomonadota</taxon>
        <taxon>Alphaproteobacteria</taxon>
        <taxon>Hyphomicrobiales</taxon>
        <taxon>Rhodoblastaceae</taxon>
        <taxon>Rhodoblastus</taxon>
    </lineage>
</organism>
<dbReference type="GO" id="GO:0006401">
    <property type="term" value="P:RNA catabolic process"/>
    <property type="evidence" value="ECO:0007669"/>
    <property type="project" value="TreeGrafter"/>
</dbReference>
<protein>
    <submittedName>
        <fullName evidence="5">Ribonuclease T</fullName>
    </submittedName>
</protein>
<dbReference type="Pfam" id="PF00445">
    <property type="entry name" value="Ribonuclease_T2"/>
    <property type="match status" value="1"/>
</dbReference>
<keyword evidence="4" id="KW-0732">Signal</keyword>
<dbReference type="OrthoDB" id="4720638at2"/>
<dbReference type="SUPFAM" id="SSF55895">
    <property type="entry name" value="Ribonuclease Rh-like"/>
    <property type="match status" value="1"/>
</dbReference>
<dbReference type="GO" id="GO:0033897">
    <property type="term" value="F:ribonuclease T2 activity"/>
    <property type="evidence" value="ECO:0007669"/>
    <property type="project" value="InterPro"/>
</dbReference>
<dbReference type="Gene3D" id="3.90.730.10">
    <property type="entry name" value="Ribonuclease T2-like"/>
    <property type="match status" value="1"/>
</dbReference>
<dbReference type="GO" id="GO:0003723">
    <property type="term" value="F:RNA binding"/>
    <property type="evidence" value="ECO:0007669"/>
    <property type="project" value="InterPro"/>
</dbReference>
<dbReference type="PANTHER" id="PTHR11240">
    <property type="entry name" value="RIBONUCLEASE T2"/>
    <property type="match status" value="1"/>
</dbReference>
<dbReference type="EMBL" id="WNKS01000015">
    <property type="protein sequence ID" value="MTV32324.1"/>
    <property type="molecule type" value="Genomic_DNA"/>
</dbReference>
<evidence type="ECO:0000313" key="5">
    <source>
        <dbReference type="EMBL" id="MTV32324.1"/>
    </source>
</evidence>
<evidence type="ECO:0000256" key="4">
    <source>
        <dbReference type="SAM" id="SignalP"/>
    </source>
</evidence>
<evidence type="ECO:0000256" key="3">
    <source>
        <dbReference type="SAM" id="MobiDB-lite"/>
    </source>
</evidence>
<dbReference type="CDD" id="cd01062">
    <property type="entry name" value="RNase_T2_prok"/>
    <property type="match status" value="1"/>
</dbReference>
<reference evidence="5 6" key="1">
    <citation type="submission" date="2019-11" db="EMBL/GenBank/DDBJ databases">
        <title>Whole-genome sequence of a Rhodoblastus acidophilus DSM 142.</title>
        <authorList>
            <person name="Kyndt J.A."/>
            <person name="Meyer T.E."/>
        </authorList>
    </citation>
    <scope>NUCLEOTIDE SEQUENCE [LARGE SCALE GENOMIC DNA]</scope>
    <source>
        <strain evidence="5 6">DSM 142</strain>
    </source>
</reference>
<feature type="chain" id="PRO_5027097936" evidence="4">
    <location>
        <begin position="19"/>
        <end position="259"/>
    </location>
</feature>
<name>A0A6N8DU09_RHOAC</name>
<dbReference type="InterPro" id="IPR039378">
    <property type="entry name" value="RNase_T2_prok"/>
</dbReference>
<dbReference type="AlphaFoldDB" id="A0A6N8DU09"/>
<proteinExistence type="inferred from homology"/>